<proteinExistence type="predicted"/>
<name>A0A6P4J982_DROKI</name>
<comment type="caution">
    <text evidence="9">Lacks conserved residue(s) required for the propagation of feature annotation.</text>
</comment>
<dbReference type="Pfam" id="PF00057">
    <property type="entry name" value="Ldl_recept_a"/>
    <property type="match status" value="3"/>
</dbReference>
<evidence type="ECO:0000256" key="1">
    <source>
        <dbReference type="ARBA" id="ARBA00004167"/>
    </source>
</evidence>
<feature type="signal peptide" evidence="10">
    <location>
        <begin position="1"/>
        <end position="23"/>
    </location>
</feature>
<dbReference type="Gene3D" id="4.10.400.10">
    <property type="entry name" value="Low-density Lipoprotein Receptor"/>
    <property type="match status" value="4"/>
</dbReference>
<dbReference type="PROSITE" id="PS01209">
    <property type="entry name" value="LDLRA_1"/>
    <property type="match status" value="2"/>
</dbReference>
<dbReference type="PROSITE" id="PS50923">
    <property type="entry name" value="SUSHI"/>
    <property type="match status" value="1"/>
</dbReference>
<evidence type="ECO:0000256" key="8">
    <source>
        <dbReference type="PROSITE-ProRule" id="PRU00124"/>
    </source>
</evidence>
<dbReference type="PANTHER" id="PTHR24270">
    <property type="entry name" value="LOW-DENSITY LIPOPROTEIN RECEPTOR-RELATED"/>
    <property type="match status" value="1"/>
</dbReference>
<sequence>MITRAFLLAGFCLLYFFSLTVDASLQRKWFFDCNDGQQIPSHLKCNAHKDCRDGSDETFVECRKVICPEFACSYGGCYEESQQCDGNEDCWDQTDEHPEYCSPNTMNTPAIDNGSWPRCGLNEFKCVNSSECLDIELVCDGIRDCQDGSDETHQNCLISKCTNETFRCAYGGCLPQAKVCDHVVHCWDRSDELPSICSENRTSPWAIHDSPKRIVRATQRDEASISKGCKVPGNLQNLHFKTLFNTLPYHKEMNIASSTVVRLSCLNNTELYGPDLNHCLEGIWEGNWPECRETCRRKFSRDTSIQAICQYNKGPETSCNRKETKLFIGSTANIYCAPSYIPKGNVLPPMALECRKDIKNAGRPYWSQLTKGDQLHCVPECGKIHPAGDQEPWIVSIFTSDIYNRKFAFNVYGYIISPWAVLIDKKNVFTDDVLRYAIAEGRHEVEYTEDDEQAYQLHSVKSIYKRDFTFHAILELVNPFILSPSVRPICLLPIPKNVSNTTSSGIVTISTNDQKISYLKNIEQIIISKSELIINRQKSSKIMDDKYTDKKIQEFWS</sequence>
<evidence type="ECO:0000256" key="7">
    <source>
        <dbReference type="ARBA" id="ARBA00023157"/>
    </source>
</evidence>
<dbReference type="InterPro" id="IPR000436">
    <property type="entry name" value="Sushi_SCR_CCP_dom"/>
</dbReference>
<accession>A0A6P4J982</accession>
<evidence type="ECO:0000313" key="12">
    <source>
        <dbReference type="Proteomes" id="UP001652661"/>
    </source>
</evidence>
<dbReference type="RefSeq" id="XP_017037450.1">
    <property type="nucleotide sequence ID" value="XM_017181961.2"/>
</dbReference>
<dbReference type="GO" id="GO:0005886">
    <property type="term" value="C:plasma membrane"/>
    <property type="evidence" value="ECO:0007669"/>
    <property type="project" value="TreeGrafter"/>
</dbReference>
<gene>
    <name evidence="13" type="primary">LOC108085393</name>
</gene>
<evidence type="ECO:0000256" key="10">
    <source>
        <dbReference type="SAM" id="SignalP"/>
    </source>
</evidence>
<dbReference type="GeneID" id="108085393"/>
<keyword evidence="12" id="KW-1185">Reference proteome</keyword>
<keyword evidence="9" id="KW-0768">Sushi</keyword>
<evidence type="ECO:0000256" key="3">
    <source>
        <dbReference type="ARBA" id="ARBA00022692"/>
    </source>
</evidence>
<feature type="disulfide bond" evidence="8">
    <location>
        <begin position="72"/>
        <end position="90"/>
    </location>
</feature>
<dbReference type="Gene3D" id="2.40.10.10">
    <property type="entry name" value="Trypsin-like serine proteases"/>
    <property type="match status" value="2"/>
</dbReference>
<dbReference type="SMART" id="SM00192">
    <property type="entry name" value="LDLa"/>
    <property type="match status" value="4"/>
</dbReference>
<reference evidence="13" key="1">
    <citation type="submission" date="2025-08" db="UniProtKB">
        <authorList>
            <consortium name="RefSeq"/>
        </authorList>
    </citation>
    <scope>IDENTIFICATION</scope>
    <source>
        <strain evidence="13">14028-0561.14</strain>
        <tissue evidence="13">Whole fly</tissue>
    </source>
</reference>
<keyword evidence="4" id="KW-0677">Repeat</keyword>
<dbReference type="SUPFAM" id="SSF50494">
    <property type="entry name" value="Trypsin-like serine proteases"/>
    <property type="match status" value="1"/>
</dbReference>
<feature type="disulfide bond" evidence="8">
    <location>
        <begin position="33"/>
        <end position="51"/>
    </location>
</feature>
<protein>
    <submittedName>
        <fullName evidence="13">Modular serine protease-like</fullName>
    </submittedName>
</protein>
<evidence type="ECO:0000256" key="5">
    <source>
        <dbReference type="ARBA" id="ARBA00022989"/>
    </source>
</evidence>
<dbReference type="AlphaFoldDB" id="A0A6P4J982"/>
<evidence type="ECO:0000256" key="4">
    <source>
        <dbReference type="ARBA" id="ARBA00022737"/>
    </source>
</evidence>
<dbReference type="PRINTS" id="PR00261">
    <property type="entry name" value="LDLRECEPTOR"/>
</dbReference>
<evidence type="ECO:0000313" key="13">
    <source>
        <dbReference type="RefSeq" id="XP_017037450.1"/>
    </source>
</evidence>
<dbReference type="PANTHER" id="PTHR24270:SF61">
    <property type="entry name" value="EGF-LIKE DOMAIN-CONTAINING PROTEIN"/>
    <property type="match status" value="1"/>
</dbReference>
<dbReference type="CDD" id="cd00112">
    <property type="entry name" value="LDLa"/>
    <property type="match status" value="4"/>
</dbReference>
<feature type="chain" id="PRO_5027878585" evidence="10">
    <location>
        <begin position="24"/>
        <end position="557"/>
    </location>
</feature>
<dbReference type="InterPro" id="IPR023415">
    <property type="entry name" value="LDLR_class-A_CS"/>
</dbReference>
<keyword evidence="10" id="KW-0732">Signal</keyword>
<evidence type="ECO:0000256" key="6">
    <source>
        <dbReference type="ARBA" id="ARBA00023136"/>
    </source>
</evidence>
<dbReference type="PROSITE" id="PS50068">
    <property type="entry name" value="LDLRA_2"/>
    <property type="match status" value="4"/>
</dbReference>
<dbReference type="SUPFAM" id="SSF57535">
    <property type="entry name" value="Complement control module/SCR domain"/>
    <property type="match status" value="1"/>
</dbReference>
<feature type="disulfide bond" evidence="8">
    <location>
        <begin position="168"/>
        <end position="186"/>
    </location>
</feature>
<dbReference type="InterPro" id="IPR036055">
    <property type="entry name" value="LDL_receptor-like_sf"/>
</dbReference>
<evidence type="ECO:0000256" key="9">
    <source>
        <dbReference type="PROSITE-ProRule" id="PRU00302"/>
    </source>
</evidence>
<dbReference type="SUPFAM" id="SSF57424">
    <property type="entry name" value="LDL receptor-like module"/>
    <property type="match status" value="4"/>
</dbReference>
<keyword evidence="7 8" id="KW-1015">Disulfide bond</keyword>
<keyword evidence="5" id="KW-1133">Transmembrane helix</keyword>
<dbReference type="InterPro" id="IPR002172">
    <property type="entry name" value="LDrepeatLR_classA_rpt"/>
</dbReference>
<dbReference type="Proteomes" id="UP001652661">
    <property type="component" value="Chromosome 3R"/>
</dbReference>
<dbReference type="InterPro" id="IPR043504">
    <property type="entry name" value="Peptidase_S1_PA_chymotrypsin"/>
</dbReference>
<evidence type="ECO:0000256" key="2">
    <source>
        <dbReference type="ARBA" id="ARBA00004308"/>
    </source>
</evidence>
<dbReference type="InterPro" id="IPR035976">
    <property type="entry name" value="Sushi/SCR/CCP_sf"/>
</dbReference>
<evidence type="ECO:0000259" key="11">
    <source>
        <dbReference type="PROSITE" id="PS50923"/>
    </source>
</evidence>
<feature type="disulfide bond" evidence="8">
    <location>
        <begin position="161"/>
        <end position="173"/>
    </location>
</feature>
<dbReference type="InterPro" id="IPR009003">
    <property type="entry name" value="Peptidase_S1_PA"/>
</dbReference>
<dbReference type="InterPro" id="IPR050685">
    <property type="entry name" value="LDLR"/>
</dbReference>
<dbReference type="GO" id="GO:0016192">
    <property type="term" value="P:vesicle-mediated transport"/>
    <property type="evidence" value="ECO:0007669"/>
    <property type="project" value="UniProtKB-ARBA"/>
</dbReference>
<dbReference type="GO" id="GO:0012505">
    <property type="term" value="C:endomembrane system"/>
    <property type="evidence" value="ECO:0007669"/>
    <property type="project" value="UniProtKB-SubCell"/>
</dbReference>
<feature type="domain" description="Sushi" evidence="11">
    <location>
        <begin position="227"/>
        <end position="293"/>
    </location>
</feature>
<dbReference type="OrthoDB" id="2019384at2759"/>
<comment type="subcellular location">
    <subcellularLocation>
        <location evidence="2">Endomembrane system</location>
    </subcellularLocation>
    <subcellularLocation>
        <location evidence="1">Membrane</location>
        <topology evidence="1">Single-pass membrane protein</topology>
    </subcellularLocation>
</comment>
<keyword evidence="6" id="KW-0472">Membrane</keyword>
<organism evidence="12 13">
    <name type="scientific">Drosophila kikkawai</name>
    <name type="common">Fruit fly</name>
    <dbReference type="NCBI Taxonomy" id="30033"/>
    <lineage>
        <taxon>Eukaryota</taxon>
        <taxon>Metazoa</taxon>
        <taxon>Ecdysozoa</taxon>
        <taxon>Arthropoda</taxon>
        <taxon>Hexapoda</taxon>
        <taxon>Insecta</taxon>
        <taxon>Pterygota</taxon>
        <taxon>Neoptera</taxon>
        <taxon>Endopterygota</taxon>
        <taxon>Diptera</taxon>
        <taxon>Brachycera</taxon>
        <taxon>Muscomorpha</taxon>
        <taxon>Ephydroidea</taxon>
        <taxon>Drosophilidae</taxon>
        <taxon>Drosophila</taxon>
        <taxon>Sophophora</taxon>
    </lineage>
</organism>
<keyword evidence="3" id="KW-0812">Transmembrane</keyword>